<dbReference type="GO" id="GO:0046872">
    <property type="term" value="F:metal ion binding"/>
    <property type="evidence" value="ECO:0007669"/>
    <property type="project" value="UniProtKB-KW"/>
</dbReference>
<keyword evidence="12" id="KW-1185">Reference proteome</keyword>
<gene>
    <name evidence="11" type="ORF">ON006_28305</name>
</gene>
<organism evidence="11 12">
    <name type="scientific">Dyadobacter pollutisoli</name>
    <dbReference type="NCBI Taxonomy" id="2910158"/>
    <lineage>
        <taxon>Bacteria</taxon>
        <taxon>Pseudomonadati</taxon>
        <taxon>Bacteroidota</taxon>
        <taxon>Cytophagia</taxon>
        <taxon>Cytophagales</taxon>
        <taxon>Spirosomataceae</taxon>
        <taxon>Dyadobacter</taxon>
    </lineage>
</organism>
<dbReference type="SUPFAM" id="SSF55486">
    <property type="entry name" value="Metalloproteases ('zincins'), catalytic domain"/>
    <property type="match status" value="1"/>
</dbReference>
<dbReference type="GO" id="GO:0004222">
    <property type="term" value="F:metalloendopeptidase activity"/>
    <property type="evidence" value="ECO:0007669"/>
    <property type="project" value="InterPro"/>
</dbReference>
<dbReference type="GO" id="GO:0016485">
    <property type="term" value="P:protein processing"/>
    <property type="evidence" value="ECO:0007669"/>
    <property type="project" value="TreeGrafter"/>
</dbReference>
<keyword evidence="3" id="KW-0645">Protease</keyword>
<evidence type="ECO:0000256" key="6">
    <source>
        <dbReference type="ARBA" id="ARBA00022833"/>
    </source>
</evidence>
<dbReference type="InterPro" id="IPR042089">
    <property type="entry name" value="Peptidase_M13_dom_2"/>
</dbReference>
<evidence type="ECO:0000313" key="12">
    <source>
        <dbReference type="Proteomes" id="UP001164653"/>
    </source>
</evidence>
<proteinExistence type="inferred from homology"/>
<accession>A0A9E8NC15</accession>
<evidence type="ECO:0000313" key="11">
    <source>
        <dbReference type="EMBL" id="WAC11622.1"/>
    </source>
</evidence>
<evidence type="ECO:0000256" key="5">
    <source>
        <dbReference type="ARBA" id="ARBA00022801"/>
    </source>
</evidence>
<evidence type="ECO:0000259" key="10">
    <source>
        <dbReference type="Pfam" id="PF05649"/>
    </source>
</evidence>
<reference evidence="11" key="1">
    <citation type="submission" date="2022-11" db="EMBL/GenBank/DDBJ databases">
        <title>Dyadobacter pollutisoli sp. nov., isolated from plastic dumped soil.</title>
        <authorList>
            <person name="Kim J.M."/>
            <person name="Kim K.R."/>
            <person name="Lee J.K."/>
            <person name="Hao L."/>
            <person name="Jeon C.O."/>
        </authorList>
    </citation>
    <scope>NUCLEOTIDE SEQUENCE</scope>
    <source>
        <strain evidence="11">U1</strain>
    </source>
</reference>
<dbReference type="CDD" id="cd08662">
    <property type="entry name" value="M13"/>
    <property type="match status" value="1"/>
</dbReference>
<dbReference type="InterPro" id="IPR000718">
    <property type="entry name" value="Peptidase_M13"/>
</dbReference>
<feature type="domain" description="Peptidase M13 N-terminal" evidence="10">
    <location>
        <begin position="47"/>
        <end position="423"/>
    </location>
</feature>
<comment type="cofactor">
    <cofactor evidence="1">
        <name>Zn(2+)</name>
        <dbReference type="ChEBI" id="CHEBI:29105"/>
    </cofactor>
</comment>
<keyword evidence="6" id="KW-0862">Zinc</keyword>
<keyword evidence="5" id="KW-0378">Hydrolase</keyword>
<keyword evidence="4" id="KW-0479">Metal-binding</keyword>
<evidence type="ECO:0000259" key="9">
    <source>
        <dbReference type="Pfam" id="PF01431"/>
    </source>
</evidence>
<evidence type="ECO:0000256" key="4">
    <source>
        <dbReference type="ARBA" id="ARBA00022723"/>
    </source>
</evidence>
<dbReference type="Gene3D" id="1.10.1380.10">
    <property type="entry name" value="Neutral endopeptidase , domain2"/>
    <property type="match status" value="1"/>
</dbReference>
<evidence type="ECO:0000256" key="8">
    <source>
        <dbReference type="SAM" id="Coils"/>
    </source>
</evidence>
<dbReference type="AlphaFoldDB" id="A0A9E8NC15"/>
<dbReference type="PANTHER" id="PTHR11733:SF167">
    <property type="entry name" value="FI17812P1-RELATED"/>
    <property type="match status" value="1"/>
</dbReference>
<evidence type="ECO:0000256" key="1">
    <source>
        <dbReference type="ARBA" id="ARBA00001947"/>
    </source>
</evidence>
<dbReference type="Proteomes" id="UP001164653">
    <property type="component" value="Chromosome"/>
</dbReference>
<dbReference type="EMBL" id="CP112998">
    <property type="protein sequence ID" value="WAC11622.1"/>
    <property type="molecule type" value="Genomic_DNA"/>
</dbReference>
<name>A0A9E8NC15_9BACT</name>
<dbReference type="InterPro" id="IPR008753">
    <property type="entry name" value="Peptidase_M13_N"/>
</dbReference>
<evidence type="ECO:0000256" key="7">
    <source>
        <dbReference type="ARBA" id="ARBA00023049"/>
    </source>
</evidence>
<dbReference type="PROSITE" id="PS51257">
    <property type="entry name" value="PROKAR_LIPOPROTEIN"/>
    <property type="match status" value="1"/>
</dbReference>
<dbReference type="GO" id="GO:0005886">
    <property type="term" value="C:plasma membrane"/>
    <property type="evidence" value="ECO:0007669"/>
    <property type="project" value="TreeGrafter"/>
</dbReference>
<dbReference type="PROSITE" id="PS51885">
    <property type="entry name" value="NEPRILYSIN"/>
    <property type="match status" value="1"/>
</dbReference>
<keyword evidence="8" id="KW-0175">Coiled coil</keyword>
<dbReference type="PRINTS" id="PR00786">
    <property type="entry name" value="NEPRILYSIN"/>
</dbReference>
<comment type="similarity">
    <text evidence="2">Belongs to the peptidase M13 family.</text>
</comment>
<evidence type="ECO:0000256" key="3">
    <source>
        <dbReference type="ARBA" id="ARBA00022670"/>
    </source>
</evidence>
<keyword evidence="7" id="KW-0482">Metalloprotease</keyword>
<dbReference type="Gene3D" id="3.40.390.10">
    <property type="entry name" value="Collagenase (Catalytic Domain)"/>
    <property type="match status" value="1"/>
</dbReference>
<sequence length="680" mass="76509">MKTAAFCSALLTLSLTMGGCKNEKEETDTTKVPGFDISSLDSTAKACNDFDSYVNGGWKKKNPIPGTESRWGAFGILDKENKEVRLRGIINEITELKDRKKGSEEQQIADYYQSFLDTATIEKRGLAPLKSYLDKINAITSLKDLAAVAGEMQKVGVASVTGFGVDADLRNSKVNVLYQGQSGLSLGEKSYYERTDSSTLKVRTEFVKHVDKMFSLAAFPEANPGKTILDFETKVAKLQLSNVELRDPVKTYNKMAFSDLEKLLPDFDQKTLADKQDIKTDTVIVQNKPYLQNLNALLKATPLATLKIYTKWQLLSRFAGFLPKSFDQEDFRFFNTVMRGTKEQKARVERAIRSTDALLGMPLGKLFAKKYFPEEDKKKVSDMIENVRSVYGERIDKLTWMSDSTKAKAHKKLKAFTYKIGYPDKWKDYSSIDIEADKLFENAISASLYGHKEQIEKIGKEVDKKEWLMTPQTVNAYYNPLNNEVVFPAGILQPPFYNRNADDAINYGGIIAVIGHEFTHGFDDQGSQFDDEGNLKNWWTASDRANFDKLTKKYIDYFSGIEALPGFKINGALTIGENVADLGGLTLAYYALEKSLKGKAEPAPIDGFNWKQRFFLGWAQVWHMNTTDEALRNQIQTDPHSPAKDRINGPLPHLKEFQAAWSCAPGSKMVLPDSAKIVIW</sequence>
<evidence type="ECO:0000256" key="2">
    <source>
        <dbReference type="ARBA" id="ARBA00007357"/>
    </source>
</evidence>
<dbReference type="Pfam" id="PF05649">
    <property type="entry name" value="Peptidase_M13_N"/>
    <property type="match status" value="1"/>
</dbReference>
<dbReference type="KEGG" id="dpf:ON006_28305"/>
<dbReference type="InterPro" id="IPR018497">
    <property type="entry name" value="Peptidase_M13_C"/>
</dbReference>
<feature type="coiled-coil region" evidence="8">
    <location>
        <begin position="79"/>
        <end position="106"/>
    </location>
</feature>
<dbReference type="PANTHER" id="PTHR11733">
    <property type="entry name" value="ZINC METALLOPROTEASE FAMILY M13 NEPRILYSIN-RELATED"/>
    <property type="match status" value="1"/>
</dbReference>
<protein>
    <submittedName>
        <fullName evidence="11">M13 family metallopeptidase</fullName>
    </submittedName>
</protein>
<dbReference type="InterPro" id="IPR024079">
    <property type="entry name" value="MetalloPept_cat_dom_sf"/>
</dbReference>
<feature type="domain" description="Peptidase M13 C-terminal" evidence="9">
    <location>
        <begin position="475"/>
        <end position="672"/>
    </location>
</feature>
<dbReference type="Pfam" id="PF01431">
    <property type="entry name" value="Peptidase_M13"/>
    <property type="match status" value="1"/>
</dbReference>
<dbReference type="RefSeq" id="WP_244821553.1">
    <property type="nucleotide sequence ID" value="NZ_CP112998.1"/>
</dbReference>